<accession>A0ABP5M9F8</accession>
<evidence type="ECO:0000256" key="1">
    <source>
        <dbReference type="SAM" id="Phobius"/>
    </source>
</evidence>
<dbReference type="PANTHER" id="PTHR28008">
    <property type="entry name" value="DOMAIN PROTEIN, PUTATIVE (AFU_ORTHOLOGUE AFUA_3G10980)-RELATED"/>
    <property type="match status" value="1"/>
</dbReference>
<keyword evidence="1" id="KW-0472">Membrane</keyword>
<feature type="transmembrane region" description="Helical" evidence="1">
    <location>
        <begin position="71"/>
        <end position="89"/>
    </location>
</feature>
<keyword evidence="1" id="KW-1133">Transmembrane helix</keyword>
<feature type="transmembrane region" description="Helical" evidence="1">
    <location>
        <begin position="46"/>
        <end position="64"/>
    </location>
</feature>
<reference evidence="3" key="1">
    <citation type="journal article" date="2019" name="Int. J. Syst. Evol. Microbiol.">
        <title>The Global Catalogue of Microorganisms (GCM) 10K type strain sequencing project: providing services to taxonomists for standard genome sequencing and annotation.</title>
        <authorList>
            <consortium name="The Broad Institute Genomics Platform"/>
            <consortium name="The Broad Institute Genome Sequencing Center for Infectious Disease"/>
            <person name="Wu L."/>
            <person name="Ma J."/>
        </authorList>
    </citation>
    <scope>NUCLEOTIDE SEQUENCE [LARGE SCALE GENOMIC DNA]</scope>
    <source>
        <strain evidence="3">JCM 16026</strain>
    </source>
</reference>
<protein>
    <recommendedName>
        <fullName evidence="4">VanZ family protein</fullName>
    </recommendedName>
</protein>
<evidence type="ECO:0000313" key="3">
    <source>
        <dbReference type="Proteomes" id="UP001501599"/>
    </source>
</evidence>
<gene>
    <name evidence="2" type="ORF">GCM10009846_03020</name>
</gene>
<evidence type="ECO:0008006" key="4">
    <source>
        <dbReference type="Google" id="ProtNLM"/>
    </source>
</evidence>
<evidence type="ECO:0000313" key="2">
    <source>
        <dbReference type="EMBL" id="GAA2170934.1"/>
    </source>
</evidence>
<organism evidence="2 3">
    <name type="scientific">Agrococcus versicolor</name>
    <dbReference type="NCBI Taxonomy" id="501482"/>
    <lineage>
        <taxon>Bacteria</taxon>
        <taxon>Bacillati</taxon>
        <taxon>Actinomycetota</taxon>
        <taxon>Actinomycetes</taxon>
        <taxon>Micrococcales</taxon>
        <taxon>Microbacteriaceae</taxon>
        <taxon>Agrococcus</taxon>
    </lineage>
</organism>
<name>A0ABP5M9F8_9MICO</name>
<sequence>MPSRRPAPARRILAWAAFAAAVGIQLVGLYAPSTPDGPGIPGLDKMAHVGMFALVMATGAIAGLPPRGLAAVLLAHAVVSEVVQGALLPTRSGDAWDAVADAVGIAVGWLVAGLAMRRSRTRRRAATAP</sequence>
<keyword evidence="1" id="KW-0812">Transmembrane</keyword>
<comment type="caution">
    <text evidence="2">The sequence shown here is derived from an EMBL/GenBank/DDBJ whole genome shotgun (WGS) entry which is preliminary data.</text>
</comment>
<feature type="transmembrane region" description="Helical" evidence="1">
    <location>
        <begin position="95"/>
        <end position="115"/>
    </location>
</feature>
<dbReference type="PANTHER" id="PTHR28008:SF1">
    <property type="entry name" value="DOMAIN PROTEIN, PUTATIVE (AFU_ORTHOLOGUE AFUA_3G10980)-RELATED"/>
    <property type="match status" value="1"/>
</dbReference>
<dbReference type="Proteomes" id="UP001501599">
    <property type="component" value="Unassembled WGS sequence"/>
</dbReference>
<keyword evidence="3" id="KW-1185">Reference proteome</keyword>
<dbReference type="EMBL" id="BAAAQT010000001">
    <property type="protein sequence ID" value="GAA2170934.1"/>
    <property type="molecule type" value="Genomic_DNA"/>
</dbReference>
<proteinExistence type="predicted"/>
<dbReference type="RefSeq" id="WP_344339585.1">
    <property type="nucleotide sequence ID" value="NZ_BAAAQT010000001.1"/>
</dbReference>
<feature type="transmembrane region" description="Helical" evidence="1">
    <location>
        <begin position="12"/>
        <end position="31"/>
    </location>
</feature>